<name>A0A9Q6PR96_PISSA</name>
<dbReference type="GeneID" id="90168448"/>
<organism evidence="1 2">
    <name type="scientific">Piscirickettsia salmonis</name>
    <dbReference type="NCBI Taxonomy" id="1238"/>
    <lineage>
        <taxon>Bacteria</taxon>
        <taxon>Pseudomonadati</taxon>
        <taxon>Pseudomonadota</taxon>
        <taxon>Gammaproteobacteria</taxon>
        <taxon>Thiotrichales</taxon>
        <taxon>Piscirickettsiaceae</taxon>
        <taxon>Piscirickettsia</taxon>
    </lineage>
</organism>
<dbReference type="EMBL" id="CP038908">
    <property type="protein sequence ID" value="QGO04284.1"/>
    <property type="molecule type" value="Genomic_DNA"/>
</dbReference>
<proteinExistence type="predicted"/>
<evidence type="ECO:0000313" key="2">
    <source>
        <dbReference type="Proteomes" id="UP000422232"/>
    </source>
</evidence>
<dbReference type="AlphaFoldDB" id="A0A9Q6PR96"/>
<keyword evidence="2" id="KW-1185">Reference proteome</keyword>
<dbReference type="Pfam" id="PF20327">
    <property type="entry name" value="DUF6622"/>
    <property type="match status" value="1"/>
</dbReference>
<dbReference type="RefSeq" id="WP_238358181.1">
    <property type="nucleotide sequence ID" value="NZ_CP013778.1"/>
</dbReference>
<evidence type="ECO:0000313" key="1">
    <source>
        <dbReference type="EMBL" id="QGO04284.1"/>
    </source>
</evidence>
<gene>
    <name evidence="1" type="ORF">Psal009_00143</name>
</gene>
<protein>
    <submittedName>
        <fullName evidence="1">Uncharacterized protein</fullName>
    </submittedName>
</protein>
<reference evidence="1 2" key="1">
    <citation type="submission" date="2019-04" db="EMBL/GenBank/DDBJ databases">
        <title>Complete genome sequencing of Piscirickettsia salmonis strain Psal-009.</title>
        <authorList>
            <person name="Schober I."/>
            <person name="Bunk B."/>
            <person name="Sproer C."/>
            <person name="Carril G.P."/>
            <person name="Riedel T."/>
            <person name="Flores-Herrera P.A."/>
            <person name="Nourdin-Galindo G."/>
            <person name="Marshall S.H."/>
            <person name="Overmann J."/>
        </authorList>
    </citation>
    <scope>NUCLEOTIDE SEQUENCE [LARGE SCALE GENOMIC DNA]</scope>
    <source>
        <strain evidence="1 2">Psal-009</strain>
    </source>
</reference>
<dbReference type="InterPro" id="IPR046730">
    <property type="entry name" value="DUF6622"/>
</dbReference>
<sequence>MIFMINTNNSLYLALVHTPLWVYLLLVAFLKRGINALSPSTHSIYRLTIIPALFLFSSLHTLTTSSQSLSNTLILWSLGLSAGLVIACFNTPRAHIQPDYKQRTVTVPGSPYMLILLLCAFITKYTVFYQITIAPQIIYDFTFSVILLTTTGLFTGLSIGRNLCLSYRYCNNSNSYFKESMQTSIYP</sequence>
<dbReference type="Proteomes" id="UP000422232">
    <property type="component" value="Chromosome"/>
</dbReference>
<accession>A0A9Q6PR96</accession>